<gene>
    <name evidence="4" type="ORF">OR37_01184</name>
</gene>
<dbReference type="STRING" id="1292034.OR37_01184"/>
<feature type="domain" description="Pseudouridine synthase RsuA/RluA-like" evidence="3">
    <location>
        <begin position="43"/>
        <end position="195"/>
    </location>
</feature>
<dbReference type="GO" id="GO:0140098">
    <property type="term" value="F:catalytic activity, acting on RNA"/>
    <property type="evidence" value="ECO:0007669"/>
    <property type="project" value="UniProtKB-ARBA"/>
</dbReference>
<dbReference type="SUPFAM" id="SSF55120">
    <property type="entry name" value="Pseudouridine synthase"/>
    <property type="match status" value="1"/>
</dbReference>
<evidence type="ECO:0000313" key="5">
    <source>
        <dbReference type="Proteomes" id="UP000013063"/>
    </source>
</evidence>
<protein>
    <submittedName>
        <fullName evidence="4">Ribosomal large subunit pseudouridine synthase A</fullName>
        <ecNumber evidence="4">5.4.99.-</ecNumber>
    </submittedName>
</protein>
<dbReference type="InterPro" id="IPR050188">
    <property type="entry name" value="RluA_PseudoU_synthase"/>
</dbReference>
<dbReference type="PANTHER" id="PTHR21600">
    <property type="entry name" value="MITOCHONDRIAL RNA PSEUDOURIDINE SYNTHASE"/>
    <property type="match status" value="1"/>
</dbReference>
<dbReference type="OrthoDB" id="9807829at2"/>
<dbReference type="Proteomes" id="UP000013063">
    <property type="component" value="Unassembled WGS sequence"/>
</dbReference>
<evidence type="ECO:0000313" key="4">
    <source>
        <dbReference type="EMBL" id="ENZ82989.1"/>
    </source>
</evidence>
<evidence type="ECO:0000256" key="2">
    <source>
        <dbReference type="SAM" id="MobiDB-lite"/>
    </source>
</evidence>
<keyword evidence="4" id="KW-0413">Isomerase</keyword>
<dbReference type="PATRIC" id="fig|1292034.3.peg.1175"/>
<dbReference type="RefSeq" id="WP_004616863.1">
    <property type="nucleotide sequence ID" value="NZ_APMP01000004.1"/>
</dbReference>
<dbReference type="PANTHER" id="PTHR21600:SF87">
    <property type="entry name" value="RNA PSEUDOURIDYLATE SYNTHASE DOMAIN-CONTAINING PROTEIN 1"/>
    <property type="match status" value="1"/>
</dbReference>
<accession>R0EM41</accession>
<dbReference type="GO" id="GO:0000455">
    <property type="term" value="P:enzyme-directed rRNA pseudouridine synthesis"/>
    <property type="evidence" value="ECO:0007669"/>
    <property type="project" value="TreeGrafter"/>
</dbReference>
<sequence length="276" mass="29896" precursor="true">MSAPKFRRPPGVAKPKAVEIPIVLTPEEIEAARSWVLYEDETIIVLNKPAGLSSQGGRIKAHTLDDLLWAFARPNRPRPRLVHRLDRDTSGVILTAKTKPAAAFLGKALEAKRFRKSYLAITAGAPEPKGGMIDSPLRRESIGREAYMRVCAPDHPDAETARSRYRTLAHNAGAALVELSPDTGRMHQLRVHMASIGRPLVGDTRYGGALMLGGVAAPRLMLHAASLTFPHPLGGERKVTAPLPSDFRTMLAALDLPAPEQPRPATVDQDERGASA</sequence>
<dbReference type="eggNOG" id="COG0564">
    <property type="taxonomic scope" value="Bacteria"/>
</dbReference>
<dbReference type="AlphaFoldDB" id="R0EM41"/>
<dbReference type="Pfam" id="PF00849">
    <property type="entry name" value="PseudoU_synth_2"/>
    <property type="match status" value="1"/>
</dbReference>
<evidence type="ECO:0000259" key="3">
    <source>
        <dbReference type="Pfam" id="PF00849"/>
    </source>
</evidence>
<dbReference type="CDD" id="cd02869">
    <property type="entry name" value="PseudoU_synth_RluA_like"/>
    <property type="match status" value="1"/>
</dbReference>
<organism evidence="4 5">
    <name type="scientific">Caulobacter vibrioides OR37</name>
    <dbReference type="NCBI Taxonomy" id="1292034"/>
    <lineage>
        <taxon>Bacteria</taxon>
        <taxon>Pseudomonadati</taxon>
        <taxon>Pseudomonadota</taxon>
        <taxon>Alphaproteobacteria</taxon>
        <taxon>Caulobacterales</taxon>
        <taxon>Caulobacteraceae</taxon>
        <taxon>Caulobacter</taxon>
    </lineage>
</organism>
<proteinExistence type="inferred from homology"/>
<evidence type="ECO:0000256" key="1">
    <source>
        <dbReference type="ARBA" id="ARBA00010876"/>
    </source>
</evidence>
<feature type="region of interest" description="Disordered" evidence="2">
    <location>
        <begin position="256"/>
        <end position="276"/>
    </location>
</feature>
<dbReference type="GO" id="GO:0003723">
    <property type="term" value="F:RNA binding"/>
    <property type="evidence" value="ECO:0007669"/>
    <property type="project" value="InterPro"/>
</dbReference>
<dbReference type="GO" id="GO:0009982">
    <property type="term" value="F:pseudouridine synthase activity"/>
    <property type="evidence" value="ECO:0007669"/>
    <property type="project" value="InterPro"/>
</dbReference>
<name>R0EM41_CAUVI</name>
<dbReference type="Gene3D" id="3.30.2350.10">
    <property type="entry name" value="Pseudouridine synthase"/>
    <property type="match status" value="1"/>
</dbReference>
<dbReference type="InterPro" id="IPR020103">
    <property type="entry name" value="PsdUridine_synth_cat_dom_sf"/>
</dbReference>
<keyword evidence="5" id="KW-1185">Reference proteome</keyword>
<dbReference type="EMBL" id="APMP01000004">
    <property type="protein sequence ID" value="ENZ82989.1"/>
    <property type="molecule type" value="Genomic_DNA"/>
</dbReference>
<dbReference type="InterPro" id="IPR006145">
    <property type="entry name" value="PsdUridine_synth_RsuA/RluA"/>
</dbReference>
<comment type="similarity">
    <text evidence="1">Belongs to the pseudouridine synthase RluA family.</text>
</comment>
<comment type="caution">
    <text evidence="4">The sequence shown here is derived from an EMBL/GenBank/DDBJ whole genome shotgun (WGS) entry which is preliminary data.</text>
</comment>
<reference evidence="4 5" key="1">
    <citation type="journal article" date="2013" name="Genome Announc.">
        <title>Draft Genome Sequence for Caulobacter sp. Strain OR37, a Bacterium Tolerant to Heavy Metals.</title>
        <authorList>
            <person name="Utturkar S.M."/>
            <person name="Bollmann A."/>
            <person name="Brzoska R.M."/>
            <person name="Klingeman D.M."/>
            <person name="Epstein S.E."/>
            <person name="Palumbo A.V."/>
            <person name="Brown S.D."/>
        </authorList>
    </citation>
    <scope>NUCLEOTIDE SEQUENCE [LARGE SCALE GENOMIC DNA]</scope>
    <source>
        <strain evidence="4 5">OR37</strain>
    </source>
</reference>
<dbReference type="EC" id="5.4.99.-" evidence="4"/>